<dbReference type="OrthoDB" id="2434546at2759"/>
<gene>
    <name evidence="1" type="ORF">RirG_043950</name>
</gene>
<dbReference type="EMBL" id="JEMT01012515">
    <property type="protein sequence ID" value="EXX75184.1"/>
    <property type="molecule type" value="Genomic_DNA"/>
</dbReference>
<dbReference type="Proteomes" id="UP000022910">
    <property type="component" value="Unassembled WGS sequence"/>
</dbReference>
<evidence type="ECO:0000313" key="1">
    <source>
        <dbReference type="EMBL" id="EXX75184.1"/>
    </source>
</evidence>
<accession>A0A015L6C0</accession>
<proteinExistence type="predicted"/>
<protein>
    <submittedName>
        <fullName evidence="1">Uncharacterized protein</fullName>
    </submittedName>
</protein>
<organism evidence="1 2">
    <name type="scientific">Rhizophagus irregularis (strain DAOM 197198w)</name>
    <name type="common">Glomus intraradices</name>
    <dbReference type="NCBI Taxonomy" id="1432141"/>
    <lineage>
        <taxon>Eukaryota</taxon>
        <taxon>Fungi</taxon>
        <taxon>Fungi incertae sedis</taxon>
        <taxon>Mucoromycota</taxon>
        <taxon>Glomeromycotina</taxon>
        <taxon>Glomeromycetes</taxon>
        <taxon>Glomerales</taxon>
        <taxon>Glomeraceae</taxon>
        <taxon>Rhizophagus</taxon>
    </lineage>
</organism>
<name>A0A015L6C0_RHIIW</name>
<dbReference type="AlphaFoldDB" id="A0A015L6C0"/>
<keyword evidence="2" id="KW-1185">Reference proteome</keyword>
<evidence type="ECO:0000313" key="2">
    <source>
        <dbReference type="Proteomes" id="UP000022910"/>
    </source>
</evidence>
<dbReference type="HOGENOM" id="CLU_2265180_0_0_1"/>
<reference evidence="1 2" key="1">
    <citation type="submission" date="2014-02" db="EMBL/GenBank/DDBJ databases">
        <title>Single nucleus genome sequencing reveals high similarity among nuclei of an endomycorrhizal fungus.</title>
        <authorList>
            <person name="Lin K."/>
            <person name="Geurts R."/>
            <person name="Zhang Z."/>
            <person name="Limpens E."/>
            <person name="Saunders D.G."/>
            <person name="Mu D."/>
            <person name="Pang E."/>
            <person name="Cao H."/>
            <person name="Cha H."/>
            <person name="Lin T."/>
            <person name="Zhou Q."/>
            <person name="Shang Y."/>
            <person name="Li Y."/>
            <person name="Ivanov S."/>
            <person name="Sharma T."/>
            <person name="Velzen R.V."/>
            <person name="Ruijter N.D."/>
            <person name="Aanen D.K."/>
            <person name="Win J."/>
            <person name="Kamoun S."/>
            <person name="Bisseling T."/>
            <person name="Huang S."/>
        </authorList>
    </citation>
    <scope>NUCLEOTIDE SEQUENCE [LARGE SCALE GENOMIC DNA]</scope>
    <source>
        <strain evidence="2">DAOM197198w</strain>
    </source>
</reference>
<comment type="caution">
    <text evidence="1">The sequence shown here is derived from an EMBL/GenBank/DDBJ whole genome shotgun (WGS) entry which is preliminary data.</text>
</comment>
<sequence length="103" mass="12008">MCSNSLKYGVLSTYDQTWFLKREVVKVGKKIMGDYMYQMLLRVYQQVPRCLNAPFLKKPTMTVDEPILKKKMTANLSIRVFAPERSKCCNSKPKSPGAWIFRH</sequence>